<dbReference type="Proteomes" id="UP000324222">
    <property type="component" value="Unassembled WGS sequence"/>
</dbReference>
<gene>
    <name evidence="1" type="ORF">E2C01_090287</name>
</gene>
<protein>
    <submittedName>
        <fullName evidence="1">Uncharacterized protein</fullName>
    </submittedName>
</protein>
<name>A0A5B7JG11_PORTR</name>
<organism evidence="1 2">
    <name type="scientific">Portunus trituberculatus</name>
    <name type="common">Swimming crab</name>
    <name type="synonym">Neptunus trituberculatus</name>
    <dbReference type="NCBI Taxonomy" id="210409"/>
    <lineage>
        <taxon>Eukaryota</taxon>
        <taxon>Metazoa</taxon>
        <taxon>Ecdysozoa</taxon>
        <taxon>Arthropoda</taxon>
        <taxon>Crustacea</taxon>
        <taxon>Multicrustacea</taxon>
        <taxon>Malacostraca</taxon>
        <taxon>Eumalacostraca</taxon>
        <taxon>Eucarida</taxon>
        <taxon>Decapoda</taxon>
        <taxon>Pleocyemata</taxon>
        <taxon>Brachyura</taxon>
        <taxon>Eubrachyura</taxon>
        <taxon>Portunoidea</taxon>
        <taxon>Portunidae</taxon>
        <taxon>Portuninae</taxon>
        <taxon>Portunus</taxon>
    </lineage>
</organism>
<dbReference type="EMBL" id="VSRR010100984">
    <property type="protein sequence ID" value="MPC95092.1"/>
    <property type="molecule type" value="Genomic_DNA"/>
</dbReference>
<sequence length="113" mass="12431">MPMYEIEACSPVAVIRSLGGNQVAATMAGSESVKQAAKAKRTELTWHILVQVWVTHTVNTASLEVKQRIMVPNVRNSSHTIIAICKPAKKGTHVSTFVPSFYYQTKALSCKRT</sequence>
<dbReference type="AlphaFoldDB" id="A0A5B7JG11"/>
<reference evidence="1 2" key="1">
    <citation type="submission" date="2019-05" db="EMBL/GenBank/DDBJ databases">
        <title>Another draft genome of Portunus trituberculatus and its Hox gene families provides insights of decapod evolution.</title>
        <authorList>
            <person name="Jeong J.-H."/>
            <person name="Song I."/>
            <person name="Kim S."/>
            <person name="Choi T."/>
            <person name="Kim D."/>
            <person name="Ryu S."/>
            <person name="Kim W."/>
        </authorList>
    </citation>
    <scope>NUCLEOTIDE SEQUENCE [LARGE SCALE GENOMIC DNA]</scope>
    <source>
        <tissue evidence="1">Muscle</tissue>
    </source>
</reference>
<proteinExistence type="predicted"/>
<comment type="caution">
    <text evidence="1">The sequence shown here is derived from an EMBL/GenBank/DDBJ whole genome shotgun (WGS) entry which is preliminary data.</text>
</comment>
<keyword evidence="2" id="KW-1185">Reference proteome</keyword>
<accession>A0A5B7JG11</accession>
<evidence type="ECO:0000313" key="2">
    <source>
        <dbReference type="Proteomes" id="UP000324222"/>
    </source>
</evidence>
<evidence type="ECO:0000313" key="1">
    <source>
        <dbReference type="EMBL" id="MPC95092.1"/>
    </source>
</evidence>